<dbReference type="InterPro" id="IPR036249">
    <property type="entry name" value="Thioredoxin-like_sf"/>
</dbReference>
<gene>
    <name evidence="4" type="ORF">BOW53_14925</name>
</gene>
<dbReference type="Proteomes" id="UP000191110">
    <property type="component" value="Unassembled WGS sequence"/>
</dbReference>
<dbReference type="InterPro" id="IPR013766">
    <property type="entry name" value="Thioredoxin_domain"/>
</dbReference>
<dbReference type="EMBL" id="MPRL01000080">
    <property type="protein sequence ID" value="OOZ38592.1"/>
    <property type="molecule type" value="Genomic_DNA"/>
</dbReference>
<evidence type="ECO:0000259" key="3">
    <source>
        <dbReference type="PROSITE" id="PS51352"/>
    </source>
</evidence>
<dbReference type="AlphaFoldDB" id="A0A1T2L0J1"/>
<keyword evidence="5" id="KW-1185">Reference proteome</keyword>
<feature type="domain" description="Thioredoxin" evidence="3">
    <location>
        <begin position="11"/>
        <end position="165"/>
    </location>
</feature>
<comment type="caution">
    <text evidence="4">The sequence shown here is derived from an EMBL/GenBank/DDBJ whole genome shotgun (WGS) entry which is preliminary data.</text>
</comment>
<proteinExistence type="predicted"/>
<dbReference type="Pfam" id="PF13098">
    <property type="entry name" value="Thioredoxin_2"/>
    <property type="match status" value="2"/>
</dbReference>
<dbReference type="PANTHER" id="PTHR15337">
    <property type="entry name" value="ANTERIOR GRADIENT PROTEIN-RELATED"/>
    <property type="match status" value="1"/>
</dbReference>
<sequence>MLYLKRCMALIAMIFVSPLFAADEQLGEGMVNPGYVDRPAWFKQSFLDIREDVAEASSESKRVMLYFYQDGCPYCERLVRVNFAQHEIVEKTRSGFEAIAINLWGDREVTGLKGEVTTEKQFAKSLRVQFTPTLLFLDEQGKVALRVNGFYPPHKMVAALDYVAGKHESAGSFRDYYARLAPKPASGKLHREPGYLQPTLDLRRKAGAKPLLVFFEQKQCATCDELHGDTLKRKPLQQAMAYFDVALVDIWSNDPLITPDGKRTTARNWAKQMNVQFTPSLLFFDSTGSETFRTEAYLRAFHVESAMLYVSSGAYNSEPEFQRFVQGRADQLHEQGIEVDLWK</sequence>
<reference evidence="4 5" key="1">
    <citation type="submission" date="2016-11" db="EMBL/GenBank/DDBJ databases">
        <title>Mixed transmission modes and dynamic genome evolution in an obligate animal-bacterial symbiosis.</title>
        <authorList>
            <person name="Russell S.L."/>
            <person name="Corbett-Detig R.B."/>
            <person name="Cavanaugh C.M."/>
        </authorList>
    </citation>
    <scope>NUCLEOTIDE SEQUENCE [LARGE SCALE GENOMIC DNA]</scope>
    <source>
        <strain evidence="4">Sveles-Q1</strain>
    </source>
</reference>
<name>A0A1T2L0J1_9GAMM</name>
<evidence type="ECO:0000313" key="4">
    <source>
        <dbReference type="EMBL" id="OOZ38592.1"/>
    </source>
</evidence>
<feature type="signal peptide" evidence="2">
    <location>
        <begin position="1"/>
        <end position="21"/>
    </location>
</feature>
<dbReference type="RefSeq" id="WP_078484888.1">
    <property type="nucleotide sequence ID" value="NZ_MPRL01000080.1"/>
</dbReference>
<evidence type="ECO:0000313" key="5">
    <source>
        <dbReference type="Proteomes" id="UP000191110"/>
    </source>
</evidence>
<keyword evidence="1 2" id="KW-0732">Signal</keyword>
<protein>
    <submittedName>
        <fullName evidence="4">Thioredoxin</fullName>
    </submittedName>
</protein>
<dbReference type="Gene3D" id="3.40.30.10">
    <property type="entry name" value="Glutaredoxin"/>
    <property type="match status" value="2"/>
</dbReference>
<dbReference type="InterPro" id="IPR051099">
    <property type="entry name" value="AGR/TXD"/>
</dbReference>
<dbReference type="SUPFAM" id="SSF52833">
    <property type="entry name" value="Thioredoxin-like"/>
    <property type="match status" value="2"/>
</dbReference>
<evidence type="ECO:0000256" key="1">
    <source>
        <dbReference type="ARBA" id="ARBA00022729"/>
    </source>
</evidence>
<feature type="chain" id="PRO_5011984072" evidence="2">
    <location>
        <begin position="22"/>
        <end position="343"/>
    </location>
</feature>
<dbReference type="PANTHER" id="PTHR15337:SF11">
    <property type="entry name" value="THIOREDOXIN DOMAIN-CONTAINING PROTEIN"/>
    <property type="match status" value="1"/>
</dbReference>
<dbReference type="InterPro" id="IPR012336">
    <property type="entry name" value="Thioredoxin-like_fold"/>
</dbReference>
<accession>A0A1T2L0J1</accession>
<organism evidence="4 5">
    <name type="scientific">Solemya pervernicosa gill symbiont</name>
    <dbReference type="NCBI Taxonomy" id="642797"/>
    <lineage>
        <taxon>Bacteria</taxon>
        <taxon>Pseudomonadati</taxon>
        <taxon>Pseudomonadota</taxon>
        <taxon>Gammaproteobacteria</taxon>
        <taxon>sulfur-oxidizing symbionts</taxon>
    </lineage>
</organism>
<dbReference type="OrthoDB" id="9791630at2"/>
<dbReference type="PROSITE" id="PS51352">
    <property type="entry name" value="THIOREDOXIN_2"/>
    <property type="match status" value="1"/>
</dbReference>
<evidence type="ECO:0000256" key="2">
    <source>
        <dbReference type="SAM" id="SignalP"/>
    </source>
</evidence>